<dbReference type="AlphaFoldDB" id="A0A0F9ARQ5"/>
<protein>
    <submittedName>
        <fullName evidence="1">Uncharacterized protein</fullName>
    </submittedName>
</protein>
<comment type="caution">
    <text evidence="1">The sequence shown here is derived from an EMBL/GenBank/DDBJ whole genome shotgun (WGS) entry which is preliminary data.</text>
</comment>
<organism evidence="1">
    <name type="scientific">marine sediment metagenome</name>
    <dbReference type="NCBI Taxonomy" id="412755"/>
    <lineage>
        <taxon>unclassified sequences</taxon>
        <taxon>metagenomes</taxon>
        <taxon>ecological metagenomes</taxon>
    </lineage>
</organism>
<gene>
    <name evidence="1" type="ORF">LCGC14_2879540</name>
</gene>
<sequence length="50" mass="5709">MGNEYKTLLDIQKMINILVGFTENQIILIQDIAEKSFKLGQTSPIILEEN</sequence>
<proteinExistence type="predicted"/>
<reference evidence="1" key="1">
    <citation type="journal article" date="2015" name="Nature">
        <title>Complex archaea that bridge the gap between prokaryotes and eukaryotes.</title>
        <authorList>
            <person name="Spang A."/>
            <person name="Saw J.H."/>
            <person name="Jorgensen S.L."/>
            <person name="Zaremba-Niedzwiedzka K."/>
            <person name="Martijn J."/>
            <person name="Lind A.E."/>
            <person name="van Eijk R."/>
            <person name="Schleper C."/>
            <person name="Guy L."/>
            <person name="Ettema T.J."/>
        </authorList>
    </citation>
    <scope>NUCLEOTIDE SEQUENCE</scope>
</reference>
<name>A0A0F9ARQ5_9ZZZZ</name>
<dbReference type="EMBL" id="LAZR01056122">
    <property type="protein sequence ID" value="KKK74856.1"/>
    <property type="molecule type" value="Genomic_DNA"/>
</dbReference>
<evidence type="ECO:0000313" key="1">
    <source>
        <dbReference type="EMBL" id="KKK74856.1"/>
    </source>
</evidence>
<accession>A0A0F9ARQ5</accession>